<dbReference type="AlphaFoldDB" id="A0AAJ0DQ85"/>
<dbReference type="Pfam" id="PF06985">
    <property type="entry name" value="HET"/>
    <property type="match status" value="1"/>
</dbReference>
<organism evidence="2 3">
    <name type="scientific">Extremus antarcticus</name>
    <dbReference type="NCBI Taxonomy" id="702011"/>
    <lineage>
        <taxon>Eukaryota</taxon>
        <taxon>Fungi</taxon>
        <taxon>Dikarya</taxon>
        <taxon>Ascomycota</taxon>
        <taxon>Pezizomycotina</taxon>
        <taxon>Dothideomycetes</taxon>
        <taxon>Dothideomycetidae</taxon>
        <taxon>Mycosphaerellales</taxon>
        <taxon>Extremaceae</taxon>
        <taxon>Extremus</taxon>
    </lineage>
</organism>
<feature type="domain" description="Heterokaryon incompatibility" evidence="1">
    <location>
        <begin position="53"/>
        <end position="172"/>
    </location>
</feature>
<comment type="caution">
    <text evidence="2">The sequence shown here is derived from an EMBL/GenBank/DDBJ whole genome shotgun (WGS) entry which is preliminary data.</text>
</comment>
<dbReference type="InterPro" id="IPR052895">
    <property type="entry name" value="HetReg/Transcr_Mod"/>
</dbReference>
<protein>
    <recommendedName>
        <fullName evidence="1">Heterokaryon incompatibility domain-containing protein</fullName>
    </recommendedName>
</protein>
<proteinExistence type="predicted"/>
<dbReference type="PANTHER" id="PTHR24148">
    <property type="entry name" value="ANKYRIN REPEAT DOMAIN-CONTAINING PROTEIN 39 HOMOLOG-RELATED"/>
    <property type="match status" value="1"/>
</dbReference>
<keyword evidence="3" id="KW-1185">Reference proteome</keyword>
<gene>
    <name evidence="2" type="ORF">LTR09_004469</name>
</gene>
<dbReference type="EMBL" id="JAWDJX010000011">
    <property type="protein sequence ID" value="KAK3054740.1"/>
    <property type="molecule type" value="Genomic_DNA"/>
</dbReference>
<dbReference type="Proteomes" id="UP001271007">
    <property type="component" value="Unassembled WGS sequence"/>
</dbReference>
<dbReference type="InterPro" id="IPR010730">
    <property type="entry name" value="HET"/>
</dbReference>
<dbReference type="PANTHER" id="PTHR24148:SF73">
    <property type="entry name" value="HET DOMAIN PROTEIN (AFU_ORTHOLOGUE AFUA_8G01020)"/>
    <property type="match status" value="1"/>
</dbReference>
<sequence length="584" mass="65147">MSSFRLFNIATLRLERHDLFNHPPYVAASHVWSEGVFELSRGFQGCFGGRGLNAVIAQLHPAIQYCWFDTLCIDQGDPQDKLTQIPLMDRIFGQAEAVVIYINSNLDATQAEVDTLATQLEGALAMCEADAWQEEGAYWQQGECRKWIIQGMQGLLRLASTDWARRVWTLQEYILAKSVYWIGLDLVPLKIEDFMLSALPDICNTLSIDECLGPEMLVLYAFFQGMANVRLRKIDRSRVMELLGNRTATMPVDEVYGIMAASEVIIDAVAGEDQYEAWRRWCEAAVLQGNLRWILSPSNDERVGVGEVRNCNMPNFAQRHKLSASSSLEHVEPLGPIAIVDGCVTACARRIGTAKVLRRLGKVHEARSGRLHRDITIIVFAQGNWRLALQLVSAFGGGRYSLQQARAIAHVLVRSYAMATEAVQNRTQEAFQPVFGSIMEYRVWTDFIDLQQSQMIPLNEGTGCLCHILVKSASEPLITVLVSGIELCFDDLLVLDFGARAPDGRSVLMVVAENEETPGNAHKVGTTLPVSADIASSWEHMPAVEVALGGQRCWYAVNLHLSSQWRLKWKILCHTGTAYGLQEC</sequence>
<reference evidence="2" key="1">
    <citation type="submission" date="2023-04" db="EMBL/GenBank/DDBJ databases">
        <title>Black Yeasts Isolated from many extreme environments.</title>
        <authorList>
            <person name="Coleine C."/>
            <person name="Stajich J.E."/>
            <person name="Selbmann L."/>
        </authorList>
    </citation>
    <scope>NUCLEOTIDE SEQUENCE</scope>
    <source>
        <strain evidence="2">CCFEE 5312</strain>
    </source>
</reference>
<name>A0AAJ0DQ85_9PEZI</name>
<accession>A0AAJ0DQ85</accession>
<evidence type="ECO:0000313" key="3">
    <source>
        <dbReference type="Proteomes" id="UP001271007"/>
    </source>
</evidence>
<evidence type="ECO:0000259" key="1">
    <source>
        <dbReference type="Pfam" id="PF06985"/>
    </source>
</evidence>
<evidence type="ECO:0000313" key="2">
    <source>
        <dbReference type="EMBL" id="KAK3054740.1"/>
    </source>
</evidence>